<evidence type="ECO:0000256" key="1">
    <source>
        <dbReference type="SAM" id="Phobius"/>
    </source>
</evidence>
<name>C6BWE9_MARSD</name>
<sequence length="67" mass="7494">MDISKSINSLIESFSGDLPPWAFLVVIFILVAGFLVYKKITKPSETVSQKNINARNVAARDIKIRND</sequence>
<evidence type="ECO:0000313" key="3">
    <source>
        <dbReference type="Proteomes" id="UP000002601"/>
    </source>
</evidence>
<keyword evidence="1" id="KW-0812">Transmembrane</keyword>
<organism evidence="2 3">
    <name type="scientific">Maridesulfovibrio salexigens (strain ATCC 14822 / DSM 2638 / NCIMB 8403 / VKM B-1763)</name>
    <name type="common">Desulfovibrio salexigens</name>
    <dbReference type="NCBI Taxonomy" id="526222"/>
    <lineage>
        <taxon>Bacteria</taxon>
        <taxon>Pseudomonadati</taxon>
        <taxon>Thermodesulfobacteriota</taxon>
        <taxon>Desulfovibrionia</taxon>
        <taxon>Desulfovibrionales</taxon>
        <taxon>Desulfovibrionaceae</taxon>
        <taxon>Maridesulfovibrio</taxon>
    </lineage>
</organism>
<dbReference type="Proteomes" id="UP000002601">
    <property type="component" value="Chromosome"/>
</dbReference>
<keyword evidence="1" id="KW-1133">Transmembrane helix</keyword>
<feature type="transmembrane region" description="Helical" evidence="1">
    <location>
        <begin position="20"/>
        <end position="37"/>
    </location>
</feature>
<dbReference type="RefSeq" id="WP_012765919.1">
    <property type="nucleotide sequence ID" value="NC_012881.1"/>
</dbReference>
<gene>
    <name evidence="2" type="ordered locus">Desal_0326</name>
</gene>
<dbReference type="STRING" id="526222.Desal_0326"/>
<evidence type="ECO:0000313" key="2">
    <source>
        <dbReference type="EMBL" id="ACS78393.1"/>
    </source>
</evidence>
<reference evidence="2 3" key="1">
    <citation type="submission" date="2009-06" db="EMBL/GenBank/DDBJ databases">
        <title>Complete sequence of Desulfovibrio salexigens DSM 2638.</title>
        <authorList>
            <consortium name="US DOE Joint Genome Institute"/>
            <person name="Lucas S."/>
            <person name="Copeland A."/>
            <person name="Lapidus A."/>
            <person name="Glavina del Rio T."/>
            <person name="Tice H."/>
            <person name="Bruce D."/>
            <person name="Goodwin L."/>
            <person name="Pitluck S."/>
            <person name="Munk A.C."/>
            <person name="Brettin T."/>
            <person name="Detter J.C."/>
            <person name="Han C."/>
            <person name="Tapia R."/>
            <person name="Larimer F."/>
            <person name="Land M."/>
            <person name="Hauser L."/>
            <person name="Kyrpides N."/>
            <person name="Anderson I."/>
            <person name="Wall J.D."/>
            <person name="Arkin A.P."/>
            <person name="Dehal P."/>
            <person name="Chivian D."/>
            <person name="Giles B."/>
            <person name="Hazen T.C."/>
        </authorList>
    </citation>
    <scope>NUCLEOTIDE SEQUENCE [LARGE SCALE GENOMIC DNA]</scope>
    <source>
        <strain evidence="3">ATCC 14822 / DSM 2638 / NCIMB 8403 / VKM B-1763</strain>
    </source>
</reference>
<keyword evidence="3" id="KW-1185">Reference proteome</keyword>
<accession>C6BWE9</accession>
<protein>
    <submittedName>
        <fullName evidence="2">Uncharacterized protein</fullName>
    </submittedName>
</protein>
<proteinExistence type="predicted"/>
<keyword evidence="1" id="KW-0472">Membrane</keyword>
<dbReference type="EMBL" id="CP001649">
    <property type="protein sequence ID" value="ACS78393.1"/>
    <property type="molecule type" value="Genomic_DNA"/>
</dbReference>
<dbReference type="HOGENOM" id="CLU_2805371_0_0_7"/>
<dbReference type="AlphaFoldDB" id="C6BWE9"/>
<dbReference type="KEGG" id="dsa:Desal_0326"/>